<protein>
    <submittedName>
        <fullName evidence="1">GYD domain-containing protein</fullName>
    </submittedName>
</protein>
<dbReference type="RefSeq" id="WP_247992483.1">
    <property type="nucleotide sequence ID" value="NZ_CP096019.1"/>
</dbReference>
<sequence length="95" mass="10883">MGVYMSLVTVNEARIQNVQSLATVWGDLRNEINDHGGHLLESYAILGEYDFLVLFEAEDRNHAFRISLIIERRGLDMQTMEIVPTDEFGQLVEDI</sequence>
<dbReference type="EMBL" id="CP096019">
    <property type="protein sequence ID" value="UPM41803.1"/>
    <property type="molecule type" value="Genomic_DNA"/>
</dbReference>
<gene>
    <name evidence="1" type="ORF">MW046_07340</name>
</gene>
<dbReference type="Proteomes" id="UP000831768">
    <property type="component" value="Chromosome"/>
</dbReference>
<evidence type="ECO:0000313" key="1">
    <source>
        <dbReference type="EMBL" id="UPM41803.1"/>
    </source>
</evidence>
<dbReference type="GeneID" id="71927849"/>
<organism evidence="1 2">
    <name type="scientific">Halocatena salina</name>
    <dbReference type="NCBI Taxonomy" id="2934340"/>
    <lineage>
        <taxon>Archaea</taxon>
        <taxon>Methanobacteriati</taxon>
        <taxon>Methanobacteriota</taxon>
        <taxon>Stenosarchaea group</taxon>
        <taxon>Halobacteria</taxon>
        <taxon>Halobacteriales</taxon>
        <taxon>Natronomonadaceae</taxon>
        <taxon>Halocatena</taxon>
    </lineage>
</organism>
<dbReference type="Pfam" id="PF08734">
    <property type="entry name" value="GYD"/>
    <property type="match status" value="1"/>
</dbReference>
<accession>A0A8U0A163</accession>
<dbReference type="AlphaFoldDB" id="A0A8U0A163"/>
<keyword evidence="2" id="KW-1185">Reference proteome</keyword>
<name>A0A8U0A163_9EURY</name>
<dbReference type="KEGG" id="haad:MW046_07340"/>
<reference evidence="1" key="1">
    <citation type="submission" date="2022-04" db="EMBL/GenBank/DDBJ databases">
        <title>Halocatena sp. nov., isolated from a salt lake.</title>
        <authorList>
            <person name="Cui H.-L."/>
        </authorList>
    </citation>
    <scope>NUCLEOTIDE SEQUENCE</scope>
    <source>
        <strain evidence="1">AD-1</strain>
    </source>
</reference>
<dbReference type="InterPro" id="IPR014845">
    <property type="entry name" value="GYD/TTHA1554"/>
</dbReference>
<proteinExistence type="predicted"/>
<evidence type="ECO:0000313" key="2">
    <source>
        <dbReference type="Proteomes" id="UP000831768"/>
    </source>
</evidence>